<dbReference type="GO" id="GO:0009252">
    <property type="term" value="P:peptidoglycan biosynthetic process"/>
    <property type="evidence" value="ECO:0007669"/>
    <property type="project" value="UniProtKB-UniPathway"/>
</dbReference>
<dbReference type="STRING" id="1073327.SAMN04488108_0877"/>
<evidence type="ECO:0000256" key="3">
    <source>
        <dbReference type="ARBA" id="ARBA00022679"/>
    </source>
</evidence>
<accession>A0A1M7Z6N9</accession>
<dbReference type="SUPFAM" id="SSF141523">
    <property type="entry name" value="L,D-transpeptidase catalytic domain-like"/>
    <property type="match status" value="1"/>
</dbReference>
<dbReference type="InterPro" id="IPR036365">
    <property type="entry name" value="PGBD-like_sf"/>
</dbReference>
<organism evidence="9 10">
    <name type="scientific">Algoriphagus zhangzhouensis</name>
    <dbReference type="NCBI Taxonomy" id="1073327"/>
    <lineage>
        <taxon>Bacteria</taxon>
        <taxon>Pseudomonadati</taxon>
        <taxon>Bacteroidota</taxon>
        <taxon>Cytophagia</taxon>
        <taxon>Cytophagales</taxon>
        <taxon>Cyclobacteriaceae</taxon>
        <taxon>Algoriphagus</taxon>
    </lineage>
</organism>
<dbReference type="UniPathway" id="UPA00219"/>
<dbReference type="GO" id="GO:0004180">
    <property type="term" value="F:carboxypeptidase activity"/>
    <property type="evidence" value="ECO:0007669"/>
    <property type="project" value="UniProtKB-ARBA"/>
</dbReference>
<evidence type="ECO:0000313" key="9">
    <source>
        <dbReference type="EMBL" id="SHO60561.1"/>
    </source>
</evidence>
<keyword evidence="3" id="KW-0808">Transferase</keyword>
<sequence length="551" mass="63874">MKNKALLFTLVFALVAAGIWVVYRMNRTDLTEAIESRFVSENENEVLMSKDISLTHFSKIQEFYENRGYEEIWSTNGKINSQGEDLLNAISEVKYDGLRPSDYHHEFLKNIEAQIQEKKKILQPKSSPELVDFELVMTDAFLDLVYDLKFGIVSEKQRGNYWKLPAKKEEFKPMDALAEVADGEKVEDFLESLYPDLAMYKKGREVLKELYAINEEDTLTWKPVRFEETLKVGDEDPAVPDLRKRLQFWGYLSDYKLDNPNLFDSLMLEGLKNYQTENGMKPDGAIGKLTADFLNDSPEKLIEIASVNMERMRWLPEMDWDQEMVLVNIANYQLDYLTKGDTTLSAKVIVGKEYNESPVFTAPMSYIVFSPYWNIPPSIMQGEIIPALQKNKNYLAEKNMEVVSSSGEVVDPQKINWIRNEANNYRIRQKPGQGNSLGLVKFMFPNDYNIYIHDTPARGLFERETRALSHGCIRIQYPDQFAQALLHDDDWTSDKIQEAMHLDREEVVNLNREVPVTLLYLTFWADSNGKAHFRPDIYKRDTEVLEAMKKA</sequence>
<dbReference type="Gene3D" id="2.40.440.10">
    <property type="entry name" value="L,D-transpeptidase catalytic domain-like"/>
    <property type="match status" value="1"/>
</dbReference>
<dbReference type="Gene3D" id="1.10.101.10">
    <property type="entry name" value="PGBD-like superfamily/PGBD"/>
    <property type="match status" value="1"/>
</dbReference>
<proteinExistence type="inferred from homology"/>
<dbReference type="GO" id="GO:0016740">
    <property type="term" value="F:transferase activity"/>
    <property type="evidence" value="ECO:0007669"/>
    <property type="project" value="UniProtKB-KW"/>
</dbReference>
<feature type="active site" description="Proton donor/acceptor" evidence="7">
    <location>
        <position position="453"/>
    </location>
</feature>
<evidence type="ECO:0000256" key="4">
    <source>
        <dbReference type="ARBA" id="ARBA00022960"/>
    </source>
</evidence>
<dbReference type="PANTHER" id="PTHR41533:SF2">
    <property type="entry name" value="BLR7131 PROTEIN"/>
    <property type="match status" value="1"/>
</dbReference>
<dbReference type="InterPro" id="IPR045380">
    <property type="entry name" value="LD_TPept_scaffold_dom"/>
</dbReference>
<dbReference type="Pfam" id="PF03734">
    <property type="entry name" value="YkuD"/>
    <property type="match status" value="1"/>
</dbReference>
<reference evidence="10" key="1">
    <citation type="submission" date="2016-12" db="EMBL/GenBank/DDBJ databases">
        <authorList>
            <person name="Varghese N."/>
            <person name="Submissions S."/>
        </authorList>
    </citation>
    <scope>NUCLEOTIDE SEQUENCE [LARGE SCALE GENOMIC DNA]</scope>
    <source>
        <strain evidence="10">DSM 25035</strain>
    </source>
</reference>
<dbReference type="PROSITE" id="PS52029">
    <property type="entry name" value="LD_TPASE"/>
    <property type="match status" value="1"/>
</dbReference>
<dbReference type="OrthoDB" id="9778545at2"/>
<keyword evidence="6 7" id="KW-0961">Cell wall biogenesis/degradation</keyword>
<comment type="pathway">
    <text evidence="1 7">Cell wall biogenesis; peptidoglycan biosynthesis.</text>
</comment>
<dbReference type="PANTHER" id="PTHR41533">
    <property type="entry name" value="L,D-TRANSPEPTIDASE HI_1667-RELATED"/>
    <property type="match status" value="1"/>
</dbReference>
<dbReference type="Proteomes" id="UP000184609">
    <property type="component" value="Unassembled WGS sequence"/>
</dbReference>
<keyword evidence="4 7" id="KW-0133">Cell shape</keyword>
<name>A0A1M7Z6N9_9BACT</name>
<dbReference type="SUPFAM" id="SSF47090">
    <property type="entry name" value="PGBD-like"/>
    <property type="match status" value="1"/>
</dbReference>
<keyword evidence="10" id="KW-1185">Reference proteome</keyword>
<evidence type="ECO:0000256" key="5">
    <source>
        <dbReference type="ARBA" id="ARBA00022984"/>
    </source>
</evidence>
<comment type="similarity">
    <text evidence="2">Belongs to the YkuD family.</text>
</comment>
<evidence type="ECO:0000256" key="1">
    <source>
        <dbReference type="ARBA" id="ARBA00004752"/>
    </source>
</evidence>
<dbReference type="InterPro" id="IPR052905">
    <property type="entry name" value="LD-transpeptidase_YkuD-like"/>
</dbReference>
<protein>
    <submittedName>
        <fullName evidence="9">Murein L,D-transpeptidase YcbB/YkuD</fullName>
    </submittedName>
</protein>
<feature type="domain" description="L,D-TPase catalytic" evidence="8">
    <location>
        <begin position="323"/>
        <end position="499"/>
    </location>
</feature>
<evidence type="ECO:0000259" key="8">
    <source>
        <dbReference type="PROSITE" id="PS52029"/>
    </source>
</evidence>
<dbReference type="EMBL" id="FRXN01000001">
    <property type="protein sequence ID" value="SHO60561.1"/>
    <property type="molecule type" value="Genomic_DNA"/>
</dbReference>
<dbReference type="InterPro" id="IPR038063">
    <property type="entry name" value="Transpep_catalytic_dom"/>
</dbReference>
<gene>
    <name evidence="9" type="ORF">SAMN04488108_0877</name>
</gene>
<evidence type="ECO:0000256" key="7">
    <source>
        <dbReference type="PROSITE-ProRule" id="PRU01373"/>
    </source>
</evidence>
<feature type="active site" description="Nucleophile" evidence="7">
    <location>
        <position position="472"/>
    </location>
</feature>
<dbReference type="Pfam" id="PF01471">
    <property type="entry name" value="PG_binding_1"/>
    <property type="match status" value="1"/>
</dbReference>
<dbReference type="InterPro" id="IPR002477">
    <property type="entry name" value="Peptidoglycan-bd-like"/>
</dbReference>
<evidence type="ECO:0000256" key="2">
    <source>
        <dbReference type="ARBA" id="ARBA00005992"/>
    </source>
</evidence>
<dbReference type="AlphaFoldDB" id="A0A1M7Z6N9"/>
<dbReference type="GO" id="GO:0071555">
    <property type="term" value="P:cell wall organization"/>
    <property type="evidence" value="ECO:0007669"/>
    <property type="project" value="UniProtKB-UniRule"/>
</dbReference>
<dbReference type="InterPro" id="IPR036366">
    <property type="entry name" value="PGBDSf"/>
</dbReference>
<dbReference type="CDD" id="cd16913">
    <property type="entry name" value="YkuD_like"/>
    <property type="match status" value="1"/>
</dbReference>
<dbReference type="GO" id="GO:0008360">
    <property type="term" value="P:regulation of cell shape"/>
    <property type="evidence" value="ECO:0007669"/>
    <property type="project" value="UniProtKB-UniRule"/>
</dbReference>
<dbReference type="Pfam" id="PF20142">
    <property type="entry name" value="Scaffold"/>
    <property type="match status" value="1"/>
</dbReference>
<evidence type="ECO:0000313" key="10">
    <source>
        <dbReference type="Proteomes" id="UP000184609"/>
    </source>
</evidence>
<evidence type="ECO:0000256" key="6">
    <source>
        <dbReference type="ARBA" id="ARBA00023316"/>
    </source>
</evidence>
<dbReference type="InterPro" id="IPR005490">
    <property type="entry name" value="LD_TPept_cat_dom"/>
</dbReference>
<dbReference type="RefSeq" id="WP_073570504.1">
    <property type="nucleotide sequence ID" value="NZ_FRXN01000001.1"/>
</dbReference>
<keyword evidence="5 7" id="KW-0573">Peptidoglycan synthesis</keyword>